<evidence type="ECO:0000313" key="14">
    <source>
        <dbReference type="EMBL" id="EQB40196.1"/>
    </source>
</evidence>
<dbReference type="EC" id="2.7.13.3" evidence="3"/>
<dbReference type="RefSeq" id="WP_021286752.1">
    <property type="nucleotide sequence ID" value="NZ_AUPZ01000003.1"/>
</dbReference>
<dbReference type="SMART" id="SM00388">
    <property type="entry name" value="HisKA"/>
    <property type="match status" value="1"/>
</dbReference>
<keyword evidence="6" id="KW-0808">Transferase</keyword>
<dbReference type="Pfam" id="PF00512">
    <property type="entry name" value="HisKA"/>
    <property type="match status" value="1"/>
</dbReference>
<dbReference type="eggNOG" id="COG5002">
    <property type="taxonomic scope" value="Bacteria"/>
</dbReference>
<evidence type="ECO:0000256" key="12">
    <source>
        <dbReference type="SAM" id="Coils"/>
    </source>
</evidence>
<keyword evidence="8" id="KW-0418">Kinase</keyword>
<dbReference type="GO" id="GO:0009927">
    <property type="term" value="F:histidine phosphotransfer kinase activity"/>
    <property type="evidence" value="ECO:0007669"/>
    <property type="project" value="TreeGrafter"/>
</dbReference>
<dbReference type="Gene3D" id="3.40.50.2300">
    <property type="match status" value="1"/>
</dbReference>
<dbReference type="SMART" id="SM00387">
    <property type="entry name" value="HATPase_c"/>
    <property type="match status" value="1"/>
</dbReference>
<dbReference type="SUPFAM" id="SSF47384">
    <property type="entry name" value="Homodimeric domain of signal transducing histidine kinase"/>
    <property type="match status" value="1"/>
</dbReference>
<evidence type="ECO:0000256" key="9">
    <source>
        <dbReference type="ARBA" id="ARBA00022840"/>
    </source>
</evidence>
<keyword evidence="12" id="KW-0175">Coiled coil</keyword>
<feature type="coiled-coil region" evidence="12">
    <location>
        <begin position="254"/>
        <end position="281"/>
    </location>
</feature>
<dbReference type="InterPro" id="IPR012292">
    <property type="entry name" value="Globin/Proto"/>
</dbReference>
<evidence type="ECO:0000256" key="7">
    <source>
        <dbReference type="ARBA" id="ARBA00022741"/>
    </source>
</evidence>
<dbReference type="PANTHER" id="PTHR43047:SF63">
    <property type="entry name" value="HISTIDINE KINASE"/>
    <property type="match status" value="1"/>
</dbReference>
<dbReference type="FunFam" id="3.30.565.10:FF:000023">
    <property type="entry name" value="PAS domain-containing sensor histidine kinase"/>
    <property type="match status" value="1"/>
</dbReference>
<keyword evidence="9" id="KW-0067">ATP-binding</keyword>
<keyword evidence="10" id="KW-0902">Two-component regulatory system</keyword>
<dbReference type="Gene3D" id="1.10.490.10">
    <property type="entry name" value="Globins"/>
    <property type="match status" value="1"/>
</dbReference>
<dbReference type="PATRIC" id="fig|1172190.3.peg.461"/>
<dbReference type="PROSITE" id="PS50109">
    <property type="entry name" value="HIS_KIN"/>
    <property type="match status" value="1"/>
</dbReference>
<dbReference type="InterPro" id="IPR003594">
    <property type="entry name" value="HATPase_dom"/>
</dbReference>
<evidence type="ECO:0000256" key="1">
    <source>
        <dbReference type="ARBA" id="ARBA00000085"/>
    </source>
</evidence>
<dbReference type="InterPro" id="IPR036097">
    <property type="entry name" value="HisK_dim/P_sf"/>
</dbReference>
<dbReference type="Gene3D" id="3.30.565.10">
    <property type="entry name" value="Histidine kinase-like ATPase, C-terminal domain"/>
    <property type="match status" value="1"/>
</dbReference>
<keyword evidence="5" id="KW-0597">Phosphoprotein</keyword>
<dbReference type="GO" id="GO:0005524">
    <property type="term" value="F:ATP binding"/>
    <property type="evidence" value="ECO:0007669"/>
    <property type="project" value="UniProtKB-KW"/>
</dbReference>
<dbReference type="GO" id="GO:0005886">
    <property type="term" value="C:plasma membrane"/>
    <property type="evidence" value="ECO:0007669"/>
    <property type="project" value="UniProtKB-SubCell"/>
</dbReference>
<evidence type="ECO:0000256" key="3">
    <source>
        <dbReference type="ARBA" id="ARBA00012438"/>
    </source>
</evidence>
<accession>T0JQ09</accession>
<dbReference type="InterPro" id="IPR004358">
    <property type="entry name" value="Sig_transdc_His_kin-like_C"/>
</dbReference>
<dbReference type="Proteomes" id="UP000015520">
    <property type="component" value="Unassembled WGS sequence"/>
</dbReference>
<dbReference type="Pfam" id="PF02518">
    <property type="entry name" value="HATPase_c"/>
    <property type="match status" value="1"/>
</dbReference>
<keyword evidence="4" id="KW-1003">Cell membrane</keyword>
<dbReference type="InterPro" id="IPR003661">
    <property type="entry name" value="HisK_dim/P_dom"/>
</dbReference>
<evidence type="ECO:0000256" key="8">
    <source>
        <dbReference type="ARBA" id="ARBA00022777"/>
    </source>
</evidence>
<dbReference type="InterPro" id="IPR011006">
    <property type="entry name" value="CheY-like_superfamily"/>
</dbReference>
<organism evidence="14 15">
    <name type="scientific">Sulfurimonas hongkongensis</name>
    <dbReference type="NCBI Taxonomy" id="1172190"/>
    <lineage>
        <taxon>Bacteria</taxon>
        <taxon>Pseudomonadati</taxon>
        <taxon>Campylobacterota</taxon>
        <taxon>Epsilonproteobacteria</taxon>
        <taxon>Campylobacterales</taxon>
        <taxon>Sulfurimonadaceae</taxon>
        <taxon>Sulfurimonas</taxon>
    </lineage>
</organism>
<comment type="catalytic activity">
    <reaction evidence="1">
        <text>ATP + protein L-histidine = ADP + protein N-phospho-L-histidine.</text>
        <dbReference type="EC" id="2.7.13.3"/>
    </reaction>
</comment>
<dbReference type="PRINTS" id="PR00344">
    <property type="entry name" value="BCTRLSENSOR"/>
</dbReference>
<proteinExistence type="predicted"/>
<dbReference type="CDD" id="cd16922">
    <property type="entry name" value="HATPase_EvgS-ArcB-TorS-like"/>
    <property type="match status" value="1"/>
</dbReference>
<reference evidence="14 15" key="1">
    <citation type="submission" date="2013-07" db="EMBL/GenBank/DDBJ databases">
        <title>Sulfurimonas hongkongensis AST-10 Genome Sequencing.</title>
        <authorList>
            <person name="Cai L."/>
            <person name="Zhang T."/>
        </authorList>
    </citation>
    <scope>NUCLEOTIDE SEQUENCE [LARGE SCALE GENOMIC DNA]</scope>
    <source>
        <strain evidence="14 15">AST-10</strain>
    </source>
</reference>
<dbReference type="InterPro" id="IPR036890">
    <property type="entry name" value="HATPase_C_sf"/>
</dbReference>
<name>T0JQ09_9BACT</name>
<dbReference type="GO" id="GO:0019825">
    <property type="term" value="F:oxygen binding"/>
    <property type="evidence" value="ECO:0007669"/>
    <property type="project" value="InterPro"/>
</dbReference>
<keyword evidence="15" id="KW-1185">Reference proteome</keyword>
<feature type="domain" description="Histidine kinase" evidence="13">
    <location>
        <begin position="423"/>
        <end position="642"/>
    </location>
</feature>
<evidence type="ECO:0000256" key="2">
    <source>
        <dbReference type="ARBA" id="ARBA00004236"/>
    </source>
</evidence>
<evidence type="ECO:0000256" key="10">
    <source>
        <dbReference type="ARBA" id="ARBA00023012"/>
    </source>
</evidence>
<sequence>MTQTQIDELLANFLISKEDLESRVVFSEFAHSISTIVVDDFVKNYLLNNSKLSIYLAHADTNRLVKNIKEFVAFVLTAPIDEAYIDRIHFIGSIHFSIKLDPPKVTHGFLAINEVLKKLAKVNEFVDQHKCLIKKILRLVEHVMNDGYYIQKTKLYTDSIQNLKGFNAQNELYVGFEYHKQNMKKIDDAQDAISAIKNTNNIQEDPNKCAFGKILNVLKSDEKYEYILGDELQSVASLHDKWHQEFVAFKRVAKEENREMMQSYKKNISNITKELKTVLNRSLHESIEDGHVALNAGIKSMKNITELFHKKEYFDDFDEMFKSILKKTFNEFQWAIDDIYVDHHTQADDSYNIQKMLRHSAKNIYLGIRLKLDFTNDYVYEMLSILIEVLDLNILAKERESSLITFADKAENANKSKDIFLANMSHELRTPLNAITGFSQIIMMKKDTPETIRNYVGKINIAGKNLLDLVNTILDFAKLEAGKMQFNPKLSNIPNIISEVSILVQPLAQEKNITLKMPSIVSLNLYIDAKLFKQVLINLLTNAIKFTNNNGNVSLNITYDATKQMYEFEVKDNGIGLSKESISKLFQAFSQIDNDYQKLQQGTGLGLMISKKIIEELHKGTLRVQSKLGEGSSFFINMPTSMVESHTFSINEAPKDARNVLIVENSASYQKILAEHLRKNVNLTFTDSINKAKNLLLKNKYDYLILDFFLTDGISAEILEFMEEESIKIPTIVISAEEEIAISSSLTGSTNLEGIVNKHNIDHICASIKGEVFSE</sequence>
<dbReference type="GO" id="GO:0020037">
    <property type="term" value="F:heme binding"/>
    <property type="evidence" value="ECO:0007669"/>
    <property type="project" value="InterPro"/>
</dbReference>
<dbReference type="InterPro" id="IPR005467">
    <property type="entry name" value="His_kinase_dom"/>
</dbReference>
<evidence type="ECO:0000256" key="4">
    <source>
        <dbReference type="ARBA" id="ARBA00022475"/>
    </source>
</evidence>
<comment type="caution">
    <text evidence="14">The sequence shown here is derived from an EMBL/GenBank/DDBJ whole genome shotgun (WGS) entry which is preliminary data.</text>
</comment>
<dbReference type="SUPFAM" id="SSF52172">
    <property type="entry name" value="CheY-like"/>
    <property type="match status" value="1"/>
</dbReference>
<keyword evidence="11" id="KW-0472">Membrane</keyword>
<comment type="subcellular location">
    <subcellularLocation>
        <location evidence="2">Cell membrane</location>
    </subcellularLocation>
</comment>
<evidence type="ECO:0000256" key="11">
    <source>
        <dbReference type="ARBA" id="ARBA00023136"/>
    </source>
</evidence>
<dbReference type="STRING" id="1172190.M947_02360"/>
<keyword evidence="7" id="KW-0547">Nucleotide-binding</keyword>
<evidence type="ECO:0000313" key="15">
    <source>
        <dbReference type="Proteomes" id="UP000015520"/>
    </source>
</evidence>
<evidence type="ECO:0000259" key="13">
    <source>
        <dbReference type="PROSITE" id="PS50109"/>
    </source>
</evidence>
<dbReference type="SUPFAM" id="SSF55874">
    <property type="entry name" value="ATPase domain of HSP90 chaperone/DNA topoisomerase II/histidine kinase"/>
    <property type="match status" value="1"/>
</dbReference>
<dbReference type="Gene3D" id="1.10.287.130">
    <property type="match status" value="1"/>
</dbReference>
<dbReference type="OrthoDB" id="9813151at2"/>
<dbReference type="EMBL" id="AUPZ01000003">
    <property type="protein sequence ID" value="EQB40196.1"/>
    <property type="molecule type" value="Genomic_DNA"/>
</dbReference>
<evidence type="ECO:0000256" key="5">
    <source>
        <dbReference type="ARBA" id="ARBA00022553"/>
    </source>
</evidence>
<protein>
    <recommendedName>
        <fullName evidence="3">histidine kinase</fullName>
        <ecNumber evidence="3">2.7.13.3</ecNumber>
    </recommendedName>
</protein>
<dbReference type="CDD" id="cd00082">
    <property type="entry name" value="HisKA"/>
    <property type="match status" value="1"/>
</dbReference>
<gene>
    <name evidence="14" type="ORF">M947_02360</name>
</gene>
<dbReference type="PANTHER" id="PTHR43047">
    <property type="entry name" value="TWO-COMPONENT HISTIDINE PROTEIN KINASE"/>
    <property type="match status" value="1"/>
</dbReference>
<evidence type="ECO:0000256" key="6">
    <source>
        <dbReference type="ARBA" id="ARBA00022679"/>
    </source>
</evidence>
<dbReference type="AlphaFoldDB" id="T0JQ09"/>
<dbReference type="GO" id="GO:0000155">
    <property type="term" value="F:phosphorelay sensor kinase activity"/>
    <property type="evidence" value="ECO:0007669"/>
    <property type="project" value="InterPro"/>
</dbReference>